<reference evidence="2 3" key="1">
    <citation type="submission" date="2021-08" db="EMBL/GenBank/DDBJ databases">
        <title>Streptomyces sp. PTM05 isolated from lichen.</title>
        <authorList>
            <person name="Somphong A."/>
            <person name="Phongsopitanun W."/>
            <person name="Tanasupawat S."/>
        </authorList>
    </citation>
    <scope>NUCLEOTIDE SEQUENCE [LARGE SCALE GENOMIC DNA]</scope>
    <source>
        <strain evidence="2 3">Ptm05</strain>
    </source>
</reference>
<feature type="compositionally biased region" description="Basic and acidic residues" evidence="1">
    <location>
        <begin position="78"/>
        <end position="87"/>
    </location>
</feature>
<sequence>MTEKSKPPTRRRPAGRVLGATKASVPPPSAELTREQLEAEEPKRQAADPAPPTSVKGEALTQAEVHDSVDGPAVGPDTSHRQGEDGRQANLASAEVAVSAAPQPFPVGGTPTSTDRPLPAPDPSPDEGTATWVPGPGRPENIPSLREVLNQRVITRESLDASVASQLRLKKRIKRFALDNDVDHLPMGDIVSVAIDEWLSTRGY</sequence>
<dbReference type="Proteomes" id="UP001198565">
    <property type="component" value="Unassembled WGS sequence"/>
</dbReference>
<evidence type="ECO:0000313" key="3">
    <source>
        <dbReference type="Proteomes" id="UP001198565"/>
    </source>
</evidence>
<evidence type="ECO:0000313" key="2">
    <source>
        <dbReference type="EMBL" id="MBY8887224.1"/>
    </source>
</evidence>
<dbReference type="EMBL" id="JAINVZ010000015">
    <property type="protein sequence ID" value="MBY8887224.1"/>
    <property type="molecule type" value="Genomic_DNA"/>
</dbReference>
<proteinExistence type="predicted"/>
<comment type="caution">
    <text evidence="2">The sequence shown here is derived from an EMBL/GenBank/DDBJ whole genome shotgun (WGS) entry which is preliminary data.</text>
</comment>
<accession>A0ABS7QX17</accession>
<name>A0ABS7QX17_9ACTN</name>
<dbReference type="RefSeq" id="WP_222979981.1">
    <property type="nucleotide sequence ID" value="NZ_JAINVZ010000015.1"/>
</dbReference>
<protein>
    <submittedName>
        <fullName evidence="2">Uncharacterized protein</fullName>
    </submittedName>
</protein>
<evidence type="ECO:0000256" key="1">
    <source>
        <dbReference type="SAM" id="MobiDB-lite"/>
    </source>
</evidence>
<gene>
    <name evidence="2" type="ORF">K7472_20575</name>
</gene>
<feature type="region of interest" description="Disordered" evidence="1">
    <location>
        <begin position="1"/>
        <end position="141"/>
    </location>
</feature>
<keyword evidence="3" id="KW-1185">Reference proteome</keyword>
<feature type="compositionally biased region" description="Basic and acidic residues" evidence="1">
    <location>
        <begin position="32"/>
        <end position="46"/>
    </location>
</feature>
<organism evidence="2 3">
    <name type="scientific">Streptantibioticus parmotrematis</name>
    <dbReference type="NCBI Taxonomy" id="2873249"/>
    <lineage>
        <taxon>Bacteria</taxon>
        <taxon>Bacillati</taxon>
        <taxon>Actinomycetota</taxon>
        <taxon>Actinomycetes</taxon>
        <taxon>Kitasatosporales</taxon>
        <taxon>Streptomycetaceae</taxon>
        <taxon>Streptantibioticus</taxon>
    </lineage>
</organism>